<keyword evidence="6" id="KW-0210">Decarboxylase</keyword>
<dbReference type="Pfam" id="PF00282">
    <property type="entry name" value="Pyridoxal_deC"/>
    <property type="match status" value="1"/>
</dbReference>
<dbReference type="SMART" id="SM00271">
    <property type="entry name" value="DnaJ"/>
    <property type="match status" value="1"/>
</dbReference>
<proteinExistence type="inferred from homology"/>
<dbReference type="InterPro" id="IPR021115">
    <property type="entry name" value="Pyridoxal-P_BS"/>
</dbReference>
<dbReference type="GO" id="GO:0006520">
    <property type="term" value="P:amino acid metabolic process"/>
    <property type="evidence" value="ECO:0007669"/>
    <property type="project" value="InterPro"/>
</dbReference>
<keyword evidence="4" id="KW-0677">Repeat</keyword>
<dbReference type="PROSITE" id="PS00636">
    <property type="entry name" value="DNAJ_1"/>
    <property type="match status" value="1"/>
</dbReference>
<dbReference type="CDD" id="cd10719">
    <property type="entry name" value="DnaJ_zf"/>
    <property type="match status" value="1"/>
</dbReference>
<dbReference type="FunFam" id="2.60.260.20:FF:000003">
    <property type="entry name" value="DnaJ subfamily A member 2"/>
    <property type="match status" value="1"/>
</dbReference>
<keyword evidence="5 11" id="KW-0863">Zinc-finger</keyword>
<sequence length="904" mass="99111">MVYDTAYYDILEISIEATEVEIKKAYKKKAMKHHPDKNPDDPEAHETFQAILQAYETLLDPNERAAYDQYGPNGPQHGGPGGGGYGDDFDMFEAMFGGMGGFGGPGGASFGFDPAGKRPKPSRGKNTDVEYAIKLEEAYKGKKVVMNLERDRACKTCKGRGGREGMKMTQCGKCEGKGVIFADRHLGPGIVGKVRVPCTDCDGEGEHIREKDRCKKCKGKKVMKEKKRVEFHIEPGTEDGERIALRGEGDEEPGVPPGDVIFHIRIKQHETFTRSLASPENLQINVTLRLSEALLGFKRILAIHLDGRGIRVESAKGERIIQHKQELVVRGEGMPIRGTGKRGDLYIKFDVEMPGRKKSITMDVEEFRKQGYAAVDAICDYYTTLQSRTVKPDVQPGYLIKALPTAAPTTGQPFSAIAADFQNHILPGLTHWQHGKFFAYFPACVTFESILGDMYSSSVTNPGFNWTCSPACTELEQVVLDWMVDILGLDKIFLTSSGKGGGIISGSASESALTAAIGARERALRVLTLQASNGALSLDDAIDVPDRLREESTPKLVMYGSTQTHSLGAKAAKILGLAFRALPVHASDNYALRGATLAAAVEEDIAAGLIPFFAIGTVGTTSTGAVDYIAEIGEVVRKHPTMFLHIDSAVGVGLCGYADGQWAGVAYALPETRTALRLAEVNEYADSFCTNMHKWGLVGFDCSLFYVRERRDLTEALDVTPAFLRTKEGDEGTVIDYRNWQLALGRRFRSIKLWFVLRSYGVEGLQKHLRTGIEHCKELEKLVTALPNFEIVAPPSLALLDFRLVPANSSHSEAELNALNRDLHARLVMHPDVHLTQTLLKSVESEIFCIRFAMGQNRTTLADVEQVWAIVEAEAARLLLKRKAINGVVTNGVVVDTAVEVVVV</sequence>
<keyword evidence="7 11" id="KW-0862">Zinc</keyword>
<dbReference type="Gene3D" id="1.20.1340.10">
    <property type="entry name" value="dopa decarboxylase, N-terminal domain"/>
    <property type="match status" value="1"/>
</dbReference>
<evidence type="ECO:0000256" key="11">
    <source>
        <dbReference type="PROSITE-ProRule" id="PRU00546"/>
    </source>
</evidence>
<dbReference type="PROSITE" id="PS00392">
    <property type="entry name" value="DDC_GAD_HDC_YDC"/>
    <property type="match status" value="1"/>
</dbReference>
<dbReference type="GO" id="GO:0030170">
    <property type="term" value="F:pyridoxal phosphate binding"/>
    <property type="evidence" value="ECO:0007669"/>
    <property type="project" value="InterPro"/>
</dbReference>
<dbReference type="PROSITE" id="PS51188">
    <property type="entry name" value="ZF_CR"/>
    <property type="match status" value="1"/>
</dbReference>
<gene>
    <name evidence="14" type="primary">ELI5_1</name>
    <name evidence="14" type="ORF">LOC62_05G007105</name>
</gene>
<dbReference type="InterPro" id="IPR015424">
    <property type="entry name" value="PyrdxlP-dep_Trfase"/>
</dbReference>
<dbReference type="InterPro" id="IPR010977">
    <property type="entry name" value="Aromatic_deC"/>
</dbReference>
<dbReference type="Gene3D" id="1.10.287.110">
    <property type="entry name" value="DnaJ domain"/>
    <property type="match status" value="1"/>
</dbReference>
<dbReference type="GeneID" id="87810279"/>
<evidence type="ECO:0000256" key="3">
    <source>
        <dbReference type="ARBA" id="ARBA00022723"/>
    </source>
</evidence>
<dbReference type="Gene3D" id="3.90.1150.10">
    <property type="entry name" value="Aspartate Aminotransferase, domain 1"/>
    <property type="match status" value="1"/>
</dbReference>
<evidence type="ECO:0000313" key="14">
    <source>
        <dbReference type="EMBL" id="WOO83586.1"/>
    </source>
</evidence>
<evidence type="ECO:0000256" key="4">
    <source>
        <dbReference type="ARBA" id="ARBA00022737"/>
    </source>
</evidence>
<dbReference type="InterPro" id="IPR036869">
    <property type="entry name" value="J_dom_sf"/>
</dbReference>
<dbReference type="SUPFAM" id="SSF46565">
    <property type="entry name" value="Chaperone J-domain"/>
    <property type="match status" value="1"/>
</dbReference>
<dbReference type="AlphaFoldDB" id="A0AAF0YEV8"/>
<evidence type="ECO:0000256" key="7">
    <source>
        <dbReference type="ARBA" id="ARBA00022833"/>
    </source>
</evidence>
<dbReference type="SUPFAM" id="SSF49493">
    <property type="entry name" value="HSP40/DnaJ peptide-binding domain"/>
    <property type="match status" value="2"/>
</dbReference>
<feature type="domain" description="CR-type" evidence="13">
    <location>
        <begin position="141"/>
        <end position="226"/>
    </location>
</feature>
<dbReference type="InterPro" id="IPR001623">
    <property type="entry name" value="DnaJ_domain"/>
</dbReference>
<dbReference type="Proteomes" id="UP000827549">
    <property type="component" value="Chromosome 5"/>
</dbReference>
<feature type="zinc finger region" description="CR-type" evidence="11">
    <location>
        <begin position="141"/>
        <end position="226"/>
    </location>
</feature>
<evidence type="ECO:0000256" key="6">
    <source>
        <dbReference type="ARBA" id="ARBA00022793"/>
    </source>
</evidence>
<dbReference type="InterPro" id="IPR008971">
    <property type="entry name" value="HSP40/DnaJ_pept-bd"/>
</dbReference>
<dbReference type="InterPro" id="IPR036410">
    <property type="entry name" value="HSP_DnaJ_Cys-rich_dom_sf"/>
</dbReference>
<dbReference type="InterPro" id="IPR015422">
    <property type="entry name" value="PyrdxlP-dep_Trfase_small"/>
</dbReference>
<evidence type="ECO:0000313" key="15">
    <source>
        <dbReference type="Proteomes" id="UP000827549"/>
    </source>
</evidence>
<dbReference type="GO" id="GO:0005737">
    <property type="term" value="C:cytoplasm"/>
    <property type="evidence" value="ECO:0007669"/>
    <property type="project" value="TreeGrafter"/>
</dbReference>
<dbReference type="EMBL" id="CP086718">
    <property type="protein sequence ID" value="WOO83586.1"/>
    <property type="molecule type" value="Genomic_DNA"/>
</dbReference>
<evidence type="ECO:0000256" key="9">
    <source>
        <dbReference type="ARBA" id="ARBA00023239"/>
    </source>
</evidence>
<accession>A0AAF0YEV8</accession>
<evidence type="ECO:0000256" key="10">
    <source>
        <dbReference type="PIRSR" id="PIRSR602129-50"/>
    </source>
</evidence>
<organism evidence="14 15">
    <name type="scientific">Vanrija pseudolonga</name>
    <dbReference type="NCBI Taxonomy" id="143232"/>
    <lineage>
        <taxon>Eukaryota</taxon>
        <taxon>Fungi</taxon>
        <taxon>Dikarya</taxon>
        <taxon>Basidiomycota</taxon>
        <taxon>Agaricomycotina</taxon>
        <taxon>Tremellomycetes</taxon>
        <taxon>Trichosporonales</taxon>
        <taxon>Trichosporonaceae</taxon>
        <taxon>Vanrija</taxon>
    </lineage>
</organism>
<dbReference type="Pfam" id="PF00684">
    <property type="entry name" value="DnaJ_CXXCXGXG"/>
    <property type="match status" value="1"/>
</dbReference>
<dbReference type="PANTHER" id="PTHR11999:SF70">
    <property type="entry name" value="MIP05841P"/>
    <property type="match status" value="1"/>
</dbReference>
<keyword evidence="15" id="KW-1185">Reference proteome</keyword>
<dbReference type="RefSeq" id="XP_062629612.1">
    <property type="nucleotide sequence ID" value="XM_062773629.1"/>
</dbReference>
<dbReference type="Pfam" id="PF00226">
    <property type="entry name" value="DnaJ"/>
    <property type="match status" value="1"/>
</dbReference>
<dbReference type="InterPro" id="IPR015421">
    <property type="entry name" value="PyrdxlP-dep_Trfase_major"/>
</dbReference>
<dbReference type="CDD" id="cd06257">
    <property type="entry name" value="DnaJ"/>
    <property type="match status" value="1"/>
</dbReference>
<dbReference type="SUPFAM" id="SSF53383">
    <property type="entry name" value="PLP-dependent transferases"/>
    <property type="match status" value="1"/>
</dbReference>
<dbReference type="PRINTS" id="PR00625">
    <property type="entry name" value="JDOMAIN"/>
</dbReference>
<dbReference type="PANTHER" id="PTHR11999">
    <property type="entry name" value="GROUP II PYRIDOXAL-5-PHOSPHATE DECARBOXYLASE"/>
    <property type="match status" value="1"/>
</dbReference>
<protein>
    <submittedName>
        <fullName evidence="14">Tyrosine decarboxylase 1</fullName>
    </submittedName>
</protein>
<evidence type="ECO:0000256" key="2">
    <source>
        <dbReference type="ARBA" id="ARBA00009533"/>
    </source>
</evidence>
<feature type="domain" description="J" evidence="12">
    <location>
        <begin position="6"/>
        <end position="71"/>
    </location>
</feature>
<evidence type="ECO:0000259" key="12">
    <source>
        <dbReference type="PROSITE" id="PS50076"/>
    </source>
</evidence>
<keyword evidence="9" id="KW-0456">Lyase</keyword>
<evidence type="ECO:0000259" key="13">
    <source>
        <dbReference type="PROSITE" id="PS51188"/>
    </source>
</evidence>
<dbReference type="PROSITE" id="PS50076">
    <property type="entry name" value="DNAJ_2"/>
    <property type="match status" value="1"/>
</dbReference>
<evidence type="ECO:0000256" key="8">
    <source>
        <dbReference type="ARBA" id="ARBA00022898"/>
    </source>
</evidence>
<dbReference type="GO" id="GO:0019752">
    <property type="term" value="P:carboxylic acid metabolic process"/>
    <property type="evidence" value="ECO:0007669"/>
    <property type="project" value="InterPro"/>
</dbReference>
<comment type="cofactor">
    <cofactor evidence="1 10">
        <name>pyridoxal 5'-phosphate</name>
        <dbReference type="ChEBI" id="CHEBI:597326"/>
    </cofactor>
</comment>
<keyword evidence="3 11" id="KW-0479">Metal-binding</keyword>
<evidence type="ECO:0000256" key="1">
    <source>
        <dbReference type="ARBA" id="ARBA00001933"/>
    </source>
</evidence>
<dbReference type="FunFam" id="2.10.230.10:FF:000001">
    <property type="entry name" value="DnaJ subfamily A member 2"/>
    <property type="match status" value="1"/>
</dbReference>
<dbReference type="HAMAP" id="MF_01152">
    <property type="entry name" value="DnaJ"/>
    <property type="match status" value="1"/>
</dbReference>
<comment type="similarity">
    <text evidence="2">Belongs to the group II decarboxylase family.</text>
</comment>
<dbReference type="InterPro" id="IPR018253">
    <property type="entry name" value="DnaJ_domain_CS"/>
</dbReference>
<dbReference type="Pfam" id="PF01556">
    <property type="entry name" value="DnaJ_C"/>
    <property type="match status" value="1"/>
</dbReference>
<dbReference type="Gene3D" id="2.10.230.10">
    <property type="entry name" value="Heat shock protein DnaJ, cysteine-rich domain"/>
    <property type="match status" value="1"/>
</dbReference>
<dbReference type="PRINTS" id="PR00800">
    <property type="entry name" value="YHDCRBOXLASE"/>
</dbReference>
<evidence type="ECO:0000256" key="5">
    <source>
        <dbReference type="ARBA" id="ARBA00022771"/>
    </source>
</evidence>
<reference evidence="14" key="1">
    <citation type="submission" date="2023-10" db="EMBL/GenBank/DDBJ databases">
        <authorList>
            <person name="Noh H."/>
        </authorList>
    </citation>
    <scope>NUCLEOTIDE SEQUENCE</scope>
    <source>
        <strain evidence="14">DUCC4014</strain>
    </source>
</reference>
<dbReference type="InterPro" id="IPR002939">
    <property type="entry name" value="DnaJ_C"/>
</dbReference>
<keyword evidence="8 10" id="KW-0663">Pyridoxal phosphate</keyword>
<feature type="modified residue" description="N6-(pyridoxal phosphate)lysine" evidence="10">
    <location>
        <position position="694"/>
    </location>
</feature>
<dbReference type="InterPro" id="IPR012724">
    <property type="entry name" value="DnaJ"/>
</dbReference>
<name>A0AAF0YEV8_9TREE</name>
<dbReference type="SUPFAM" id="SSF57938">
    <property type="entry name" value="DnaJ/Hsp40 cysteine-rich domain"/>
    <property type="match status" value="1"/>
</dbReference>
<dbReference type="InterPro" id="IPR001305">
    <property type="entry name" value="HSP_DnaJ_Cys-rich_dom"/>
</dbReference>
<dbReference type="InterPro" id="IPR002129">
    <property type="entry name" value="PyrdxlP-dep_de-COase"/>
</dbReference>
<dbReference type="GO" id="GO:0005524">
    <property type="term" value="F:ATP binding"/>
    <property type="evidence" value="ECO:0007669"/>
    <property type="project" value="InterPro"/>
</dbReference>
<dbReference type="GO" id="GO:0031072">
    <property type="term" value="F:heat shock protein binding"/>
    <property type="evidence" value="ECO:0007669"/>
    <property type="project" value="InterPro"/>
</dbReference>
<dbReference type="CDD" id="cd10747">
    <property type="entry name" value="DnaJ_C"/>
    <property type="match status" value="1"/>
</dbReference>
<dbReference type="GO" id="GO:0008270">
    <property type="term" value="F:zinc ion binding"/>
    <property type="evidence" value="ECO:0007669"/>
    <property type="project" value="UniProtKB-KW"/>
</dbReference>
<dbReference type="Gene3D" id="3.40.640.10">
    <property type="entry name" value="Type I PLP-dependent aspartate aminotransferase-like (Major domain)"/>
    <property type="match status" value="1"/>
</dbReference>
<dbReference type="GO" id="GO:0016831">
    <property type="term" value="F:carboxy-lyase activity"/>
    <property type="evidence" value="ECO:0007669"/>
    <property type="project" value="UniProtKB-KW"/>
</dbReference>
<dbReference type="GO" id="GO:0051082">
    <property type="term" value="F:unfolded protein binding"/>
    <property type="evidence" value="ECO:0007669"/>
    <property type="project" value="InterPro"/>
</dbReference>
<dbReference type="GO" id="GO:0009408">
    <property type="term" value="P:response to heat"/>
    <property type="evidence" value="ECO:0007669"/>
    <property type="project" value="InterPro"/>
</dbReference>
<dbReference type="GO" id="GO:0006457">
    <property type="term" value="P:protein folding"/>
    <property type="evidence" value="ECO:0007669"/>
    <property type="project" value="InterPro"/>
</dbReference>
<dbReference type="Gene3D" id="2.60.260.20">
    <property type="entry name" value="Urease metallochaperone UreE, N-terminal domain"/>
    <property type="match status" value="2"/>
</dbReference>